<dbReference type="PROSITE" id="PS01179">
    <property type="entry name" value="PID"/>
    <property type="match status" value="1"/>
</dbReference>
<proteinExistence type="predicted"/>
<dbReference type="OrthoDB" id="10039052at2759"/>
<comment type="caution">
    <text evidence="6">The sequence shown here is derived from an EMBL/GenBank/DDBJ whole genome shotgun (WGS) entry which is preliminary data.</text>
</comment>
<dbReference type="InterPro" id="IPR013761">
    <property type="entry name" value="SAM/pointed_sf"/>
</dbReference>
<dbReference type="Pfam" id="PF00640">
    <property type="entry name" value="PID"/>
    <property type="match status" value="1"/>
</dbReference>
<dbReference type="PROSITE" id="PS50105">
    <property type="entry name" value="SAM_DOMAIN"/>
    <property type="match status" value="1"/>
</dbReference>
<evidence type="ECO:0000259" key="4">
    <source>
        <dbReference type="PROSITE" id="PS01179"/>
    </source>
</evidence>
<dbReference type="Proteomes" id="UP000194236">
    <property type="component" value="Unassembled WGS sequence"/>
</dbReference>
<evidence type="ECO:0000256" key="1">
    <source>
        <dbReference type="ARBA" id="ARBA00022737"/>
    </source>
</evidence>
<keyword evidence="1" id="KW-0677">Repeat</keyword>
<dbReference type="Pfam" id="PF00536">
    <property type="entry name" value="SAM_1"/>
    <property type="match status" value="1"/>
</dbReference>
<sequence length="277" mass="32172">MDDNDLIEIGIIQALHRDAILRAAQSLPYRTPKLTRDQIQQLTIAEWLTFIHLNQYVDIFHNNGLTELRKIRNIWEVELETMLEIDKCGHRRRILYSLSDFNQRDSMIVSDNSDALSPWLSTDNASVECERDRNEQQQQQQQQNPTSWKGWKHARHELINGECKYLVTYLGSTLVRELRGIDSTRASIGKLKSATANSGEKILKILLSISCHGVQFKDSKSNRLICEHEIRNIHCICQDSEDLNYFAYITKDFETNNHYCHVFMSTQTVGVNPECFK</sequence>
<protein>
    <submittedName>
        <fullName evidence="6">Uncharacterized protein</fullName>
    </submittedName>
</protein>
<dbReference type="GO" id="GO:0005829">
    <property type="term" value="C:cytosol"/>
    <property type="evidence" value="ECO:0007669"/>
    <property type="project" value="TreeGrafter"/>
</dbReference>
<name>A0A1Y3B044_EURMA</name>
<feature type="domain" description="SAM" evidence="5">
    <location>
        <begin position="43"/>
        <end position="104"/>
    </location>
</feature>
<evidence type="ECO:0000313" key="7">
    <source>
        <dbReference type="Proteomes" id="UP000194236"/>
    </source>
</evidence>
<evidence type="ECO:0000313" key="6">
    <source>
        <dbReference type="EMBL" id="OTF72725.1"/>
    </source>
</evidence>
<gene>
    <name evidence="6" type="ORF">BLA29_007052</name>
</gene>
<dbReference type="Gene3D" id="1.10.150.50">
    <property type="entry name" value="Transcription Factor, Ets-1"/>
    <property type="match status" value="1"/>
</dbReference>
<keyword evidence="2" id="KW-0040">ANK repeat</keyword>
<dbReference type="AlphaFoldDB" id="A0A1Y3B044"/>
<feature type="domain" description="PID" evidence="4">
    <location>
        <begin position="163"/>
        <end position="263"/>
    </location>
</feature>
<accession>A0A1Y3B044</accession>
<dbReference type="InterPro" id="IPR006020">
    <property type="entry name" value="PTB/PI_dom"/>
</dbReference>
<dbReference type="SUPFAM" id="SSF50729">
    <property type="entry name" value="PH domain-like"/>
    <property type="match status" value="1"/>
</dbReference>
<dbReference type="InterPro" id="IPR033635">
    <property type="entry name" value="ANKS1/Caskin"/>
</dbReference>
<evidence type="ECO:0000256" key="3">
    <source>
        <dbReference type="SAM" id="MobiDB-lite"/>
    </source>
</evidence>
<evidence type="ECO:0000256" key="2">
    <source>
        <dbReference type="ARBA" id="ARBA00023043"/>
    </source>
</evidence>
<dbReference type="Gene3D" id="2.30.29.30">
    <property type="entry name" value="Pleckstrin-homology domain (PH domain)/Phosphotyrosine-binding domain (PTB)"/>
    <property type="match status" value="1"/>
</dbReference>
<dbReference type="InterPro" id="IPR001660">
    <property type="entry name" value="SAM"/>
</dbReference>
<reference evidence="6 7" key="1">
    <citation type="submission" date="2017-03" db="EMBL/GenBank/DDBJ databases">
        <title>Genome Survey of Euroglyphus maynei.</title>
        <authorList>
            <person name="Arlian L.G."/>
            <person name="Morgan M.S."/>
            <person name="Rider S.D."/>
        </authorList>
    </citation>
    <scope>NUCLEOTIDE SEQUENCE [LARGE SCALE GENOMIC DNA]</scope>
    <source>
        <strain evidence="6">Arlian Lab</strain>
        <tissue evidence="6">Whole body</tissue>
    </source>
</reference>
<dbReference type="SMART" id="SM00462">
    <property type="entry name" value="PTB"/>
    <property type="match status" value="1"/>
</dbReference>
<feature type="region of interest" description="Disordered" evidence="3">
    <location>
        <begin position="127"/>
        <end position="149"/>
    </location>
</feature>
<evidence type="ECO:0000259" key="5">
    <source>
        <dbReference type="PROSITE" id="PS50105"/>
    </source>
</evidence>
<dbReference type="EMBL" id="MUJZ01054940">
    <property type="protein sequence ID" value="OTF72725.1"/>
    <property type="molecule type" value="Genomic_DNA"/>
</dbReference>
<keyword evidence="7" id="KW-1185">Reference proteome</keyword>
<dbReference type="PANTHER" id="PTHR24174">
    <property type="entry name" value="ANKYRIN REPEAT AND STERILE ALPHA MOTIF DOMAIN-CONTAINING PROTEIN 1"/>
    <property type="match status" value="1"/>
</dbReference>
<organism evidence="6 7">
    <name type="scientific">Euroglyphus maynei</name>
    <name type="common">Mayne's house dust mite</name>
    <dbReference type="NCBI Taxonomy" id="6958"/>
    <lineage>
        <taxon>Eukaryota</taxon>
        <taxon>Metazoa</taxon>
        <taxon>Ecdysozoa</taxon>
        <taxon>Arthropoda</taxon>
        <taxon>Chelicerata</taxon>
        <taxon>Arachnida</taxon>
        <taxon>Acari</taxon>
        <taxon>Acariformes</taxon>
        <taxon>Sarcoptiformes</taxon>
        <taxon>Astigmata</taxon>
        <taxon>Psoroptidia</taxon>
        <taxon>Analgoidea</taxon>
        <taxon>Pyroglyphidae</taxon>
        <taxon>Pyroglyphinae</taxon>
        <taxon>Euroglyphus</taxon>
    </lineage>
</organism>
<dbReference type="PANTHER" id="PTHR24174:SF1">
    <property type="entry name" value="IP14385P"/>
    <property type="match status" value="1"/>
</dbReference>
<dbReference type="InterPro" id="IPR011993">
    <property type="entry name" value="PH-like_dom_sf"/>
</dbReference>
<dbReference type="SUPFAM" id="SSF47769">
    <property type="entry name" value="SAM/Pointed domain"/>
    <property type="match status" value="1"/>
</dbReference>